<comment type="caution">
    <text evidence="4">The sequence shown here is derived from an EMBL/GenBank/DDBJ whole genome shotgun (WGS) entry which is preliminary data.</text>
</comment>
<dbReference type="AlphaFoldDB" id="A0A437KD68"/>
<dbReference type="InterPro" id="IPR003343">
    <property type="entry name" value="Big_2"/>
</dbReference>
<dbReference type="PROSITE" id="PS50234">
    <property type="entry name" value="VWFA"/>
    <property type="match status" value="1"/>
</dbReference>
<accession>A0A437KD68</accession>
<organism evidence="4 5">
    <name type="scientific">Niallia taxi</name>
    <dbReference type="NCBI Taxonomy" id="2499688"/>
    <lineage>
        <taxon>Bacteria</taxon>
        <taxon>Bacillati</taxon>
        <taxon>Bacillota</taxon>
        <taxon>Bacilli</taxon>
        <taxon>Bacillales</taxon>
        <taxon>Bacillaceae</taxon>
        <taxon>Niallia</taxon>
    </lineage>
</organism>
<name>A0A437KD68_9BACI</name>
<dbReference type="Proteomes" id="UP000288024">
    <property type="component" value="Unassembled WGS sequence"/>
</dbReference>
<dbReference type="SUPFAM" id="SSF53300">
    <property type="entry name" value="vWA-like"/>
    <property type="match status" value="1"/>
</dbReference>
<proteinExistence type="predicted"/>
<protein>
    <submittedName>
        <fullName evidence="4">VWA domain-containing protein</fullName>
    </submittedName>
</protein>
<dbReference type="SMART" id="SM00635">
    <property type="entry name" value="BID_2"/>
    <property type="match status" value="2"/>
</dbReference>
<feature type="compositionally biased region" description="Gly residues" evidence="1">
    <location>
        <begin position="934"/>
        <end position="946"/>
    </location>
</feature>
<reference evidence="4 5" key="1">
    <citation type="submission" date="2019-01" db="EMBL/GenBank/DDBJ databases">
        <title>Bacillus sp. M5HDSG1-1, whole genome shotgun sequence.</title>
        <authorList>
            <person name="Tuo L."/>
        </authorList>
    </citation>
    <scope>NUCLEOTIDE SEQUENCE [LARGE SCALE GENOMIC DNA]</scope>
    <source>
        <strain evidence="4 5">M5HDSG1-1</strain>
    </source>
</reference>
<feature type="region of interest" description="Disordered" evidence="1">
    <location>
        <begin position="924"/>
        <end position="946"/>
    </location>
</feature>
<dbReference type="InterPro" id="IPR002035">
    <property type="entry name" value="VWF_A"/>
</dbReference>
<sequence>MRRASRFSKFFILSMLSLLLIPLNANAASSAPTVNFTMTPSQSVIVKPANSSAQGSLDIRLSPEGKATNANRSPIDVAFIFDKSGSMDELGRNPYKFLSAKNAMSEAAAYFSQDPNKNDRFALIPFSSDVETDEVVTFPVVATPTTDNVKTNLQTINSKAKDLTAVGGTNYTQSIQKAMSMLTTGNSTSKKYIIFMTDGEPTSSKNVETFTDRVCQYKYFCYDKKVQDTVTYTIYTNNTATAVRSNGDVVSNSLNTVQAAIKSQVNEQVDALAANNIKLYSIGFGTNSEVDMSYLRNLSEKTGVTAQQASTDTIAKIFEDISQKVSTPTITTTVKINISKYANTVKLADNANATLDSSGNVVIKKDILFPINQSVNEPIDVSLPLTFSEKGTYTFDNITLEYTDLDGKMQQKTTSATITVKDDAPAGFQSSMTLSKVVNDLTSLIKTSNANDKTNYFNVNYSLKPTNLVNSTVTGKLKDLVIEQPLPAGVSIVPKDNVKQETRNGQNYAIMTLSDVSNYAKGSFSPSEITASMQLKVDWAVTNMTMPLATLNYTDSRFSYGSKTTIPAAKDMINLKVQLKENTANVYTGDAAGTIEKRDQATNTKKASTQDFKEDYGLQTLPVKDMVYKAGTNNQAIEITYNDDSKSYLYFTPDYDLTGTSTGTKYASGAKASEAVEAKLIQKVAGDDVVYSYKIDNGKDSTGWVKFDPNKAITIDKIGENKIYVKAEGGFANSKEITKTITIEHKIQSIEVTPNPINITKGSTVDFTVAIKPDNATNKDLDISIGDTSIASILNGKYSIYGEKQGKTELIVKTRDGSNLEVRIPVSVTDPYIALDEIKFTKPAYQVEVGEELPVTDNLIFNPSDATDKDIISVVADKSDKVDVIEKGGEYYLVGKDVGYSNVTATAEEQRDKKTPSATTLIEVVKEKDTDDGNNGGSGNGTDGKW</sequence>
<dbReference type="PANTHER" id="PTHR10579:SF43">
    <property type="entry name" value="ZINC FINGER (C3HC4-TYPE RING FINGER) FAMILY PROTEIN"/>
    <property type="match status" value="1"/>
</dbReference>
<dbReference type="InterPro" id="IPR051266">
    <property type="entry name" value="CLCR"/>
</dbReference>
<dbReference type="Gene3D" id="2.60.40.1080">
    <property type="match status" value="1"/>
</dbReference>
<dbReference type="InterPro" id="IPR036465">
    <property type="entry name" value="vWFA_dom_sf"/>
</dbReference>
<dbReference type="EMBL" id="RZTZ01000002">
    <property type="protein sequence ID" value="RVT65057.1"/>
    <property type="molecule type" value="Genomic_DNA"/>
</dbReference>
<dbReference type="CDD" id="cd00198">
    <property type="entry name" value="vWFA"/>
    <property type="match status" value="1"/>
</dbReference>
<dbReference type="Pfam" id="PF13519">
    <property type="entry name" value="VWA_2"/>
    <property type="match status" value="1"/>
</dbReference>
<gene>
    <name evidence="4" type="ORF">EM808_05980</name>
</gene>
<dbReference type="RefSeq" id="WP_127737233.1">
    <property type="nucleotide sequence ID" value="NZ_RZTZ01000002.1"/>
</dbReference>
<dbReference type="Gene3D" id="3.40.50.410">
    <property type="entry name" value="von Willebrand factor, type A domain"/>
    <property type="match status" value="1"/>
</dbReference>
<dbReference type="Pfam" id="PF02368">
    <property type="entry name" value="Big_2"/>
    <property type="match status" value="1"/>
</dbReference>
<keyword evidence="2" id="KW-0732">Signal</keyword>
<feature type="chain" id="PRO_5019151973" evidence="2">
    <location>
        <begin position="28"/>
        <end position="946"/>
    </location>
</feature>
<evidence type="ECO:0000313" key="5">
    <source>
        <dbReference type="Proteomes" id="UP000288024"/>
    </source>
</evidence>
<evidence type="ECO:0000256" key="1">
    <source>
        <dbReference type="SAM" id="MobiDB-lite"/>
    </source>
</evidence>
<dbReference type="SMART" id="SM00327">
    <property type="entry name" value="VWA"/>
    <property type="match status" value="1"/>
</dbReference>
<evidence type="ECO:0000313" key="4">
    <source>
        <dbReference type="EMBL" id="RVT65057.1"/>
    </source>
</evidence>
<evidence type="ECO:0000256" key="2">
    <source>
        <dbReference type="SAM" id="SignalP"/>
    </source>
</evidence>
<evidence type="ECO:0000259" key="3">
    <source>
        <dbReference type="PROSITE" id="PS50234"/>
    </source>
</evidence>
<keyword evidence="5" id="KW-1185">Reference proteome</keyword>
<feature type="domain" description="VWFA" evidence="3">
    <location>
        <begin position="76"/>
        <end position="321"/>
    </location>
</feature>
<feature type="signal peptide" evidence="2">
    <location>
        <begin position="1"/>
        <end position="27"/>
    </location>
</feature>
<dbReference type="PANTHER" id="PTHR10579">
    <property type="entry name" value="CALCIUM-ACTIVATED CHLORIDE CHANNEL REGULATOR"/>
    <property type="match status" value="1"/>
</dbReference>